<dbReference type="OrthoDB" id="9792386at2"/>
<dbReference type="PANTHER" id="PTHR10395:SF7">
    <property type="entry name" value="5-HYDROXYISOURATE HYDROLASE"/>
    <property type="match status" value="1"/>
</dbReference>
<reference evidence="10 11" key="1">
    <citation type="submission" date="2014-02" db="EMBL/GenBank/DDBJ databases">
        <title>Draft genome sequence of Lysinibacillus massiliensis CCUG 49529.</title>
        <authorList>
            <person name="Zhang F."/>
            <person name="Wang G."/>
            <person name="Zhang L."/>
        </authorList>
    </citation>
    <scope>NUCLEOTIDE SEQUENCE [LARGE SCALE GENOMIC DNA]</scope>
    <source>
        <strain evidence="10 11">CCUG 49529</strain>
    </source>
</reference>
<evidence type="ECO:0000313" key="11">
    <source>
        <dbReference type="Proteomes" id="UP000030595"/>
    </source>
</evidence>
<feature type="domain" description="Transthyretin/hydroxyisourate hydrolase" evidence="9">
    <location>
        <begin position="4"/>
        <end position="117"/>
    </location>
</feature>
<proteinExistence type="inferred from homology"/>
<organism evidence="10 11">
    <name type="scientific">Ureibacillus massiliensis 4400831 = CIP 108448 = CCUG 49529</name>
    <dbReference type="NCBI Taxonomy" id="1211035"/>
    <lineage>
        <taxon>Bacteria</taxon>
        <taxon>Bacillati</taxon>
        <taxon>Bacillota</taxon>
        <taxon>Bacilli</taxon>
        <taxon>Bacillales</taxon>
        <taxon>Caryophanaceae</taxon>
        <taxon>Ureibacillus</taxon>
    </lineage>
</organism>
<evidence type="ECO:0000256" key="5">
    <source>
        <dbReference type="ARBA" id="ARBA00022631"/>
    </source>
</evidence>
<comment type="similarity">
    <text evidence="3 8">Belongs to the transthyretin family. 5-hydroxyisourate hydrolase subfamily.</text>
</comment>
<keyword evidence="11" id="KW-1185">Reference proteome</keyword>
<dbReference type="GO" id="GO:0006144">
    <property type="term" value="P:purine nucleobase metabolic process"/>
    <property type="evidence" value="ECO:0007669"/>
    <property type="project" value="UniProtKB-KW"/>
</dbReference>
<evidence type="ECO:0000256" key="1">
    <source>
        <dbReference type="ARBA" id="ARBA00001043"/>
    </source>
</evidence>
<dbReference type="Gene3D" id="2.60.40.180">
    <property type="entry name" value="Transthyretin/hydroxyisourate hydrolase domain"/>
    <property type="match status" value="1"/>
</dbReference>
<evidence type="ECO:0000256" key="6">
    <source>
        <dbReference type="ARBA" id="ARBA00022801"/>
    </source>
</evidence>
<dbReference type="GO" id="GO:0033971">
    <property type="term" value="F:hydroxyisourate hydrolase activity"/>
    <property type="evidence" value="ECO:0007669"/>
    <property type="project" value="UniProtKB-EC"/>
</dbReference>
<feature type="binding site" evidence="7">
    <location>
        <position position="7"/>
    </location>
    <ligand>
        <name>substrate</name>
    </ligand>
</feature>
<keyword evidence="6 8" id="KW-0378">Hydrolase</keyword>
<dbReference type="InterPro" id="IPR023418">
    <property type="entry name" value="Thyroxine_BS"/>
</dbReference>
<evidence type="ECO:0000256" key="4">
    <source>
        <dbReference type="ARBA" id="ARBA00011881"/>
    </source>
</evidence>
<dbReference type="Pfam" id="PF00576">
    <property type="entry name" value="Transthyretin"/>
    <property type="match status" value="1"/>
</dbReference>
<evidence type="ECO:0000256" key="7">
    <source>
        <dbReference type="PIRSR" id="PIRSR600895-51"/>
    </source>
</evidence>
<dbReference type="InterPro" id="IPR023419">
    <property type="entry name" value="Transthyretin_CS"/>
</dbReference>
<dbReference type="EMBL" id="JPVQ01000008">
    <property type="protein sequence ID" value="KGR91283.1"/>
    <property type="molecule type" value="Genomic_DNA"/>
</dbReference>
<accession>A0A0A3J828</accession>
<keyword evidence="5 8" id="KW-0659">Purine metabolism</keyword>
<dbReference type="eggNOG" id="COG2351">
    <property type="taxonomic scope" value="Bacteria"/>
</dbReference>
<dbReference type="Proteomes" id="UP000030595">
    <property type="component" value="Unassembled WGS sequence"/>
</dbReference>
<feature type="binding site" evidence="7">
    <location>
        <position position="115"/>
    </location>
    <ligand>
        <name>substrate</name>
    </ligand>
</feature>
<dbReference type="InterPro" id="IPR036817">
    <property type="entry name" value="Transthyretin/HIU_hydrolase_sf"/>
</dbReference>
<sequence>MPSLSTHVLDLYHGHPAKNVRIDLYFQLETEPNLLLKTIYTNEDGRCNEPLVTNATFKQGTYELVFHVEDYYRATEVELPTPNFLSTVPVRFQMLETEAHYHVPLLVTPWSYQVYRGS</sequence>
<dbReference type="InterPro" id="IPR014306">
    <property type="entry name" value="Hydroxyisourate_hydrolase"/>
</dbReference>
<comment type="function">
    <text evidence="2">Catalyzes the hydrolysis of 5-hydroxyisourate (HIU) to 2-oxo-4-hydroxy-4-carboxy-5-ureidoimidazoline (OHCU).</text>
</comment>
<evidence type="ECO:0000256" key="2">
    <source>
        <dbReference type="ARBA" id="ARBA00002704"/>
    </source>
</evidence>
<dbReference type="SUPFAM" id="SSF49472">
    <property type="entry name" value="Transthyretin (synonym: prealbumin)"/>
    <property type="match status" value="1"/>
</dbReference>
<evidence type="ECO:0000259" key="9">
    <source>
        <dbReference type="Pfam" id="PF00576"/>
    </source>
</evidence>
<dbReference type="PRINTS" id="PR00189">
    <property type="entry name" value="TRNSTHYRETIN"/>
</dbReference>
<dbReference type="PANTHER" id="PTHR10395">
    <property type="entry name" value="URICASE AND TRANSTHYRETIN-RELATED"/>
    <property type="match status" value="1"/>
</dbReference>
<comment type="caution">
    <text evidence="10">The sequence shown here is derived from an EMBL/GenBank/DDBJ whole genome shotgun (WGS) entry which is preliminary data.</text>
</comment>
<dbReference type="AlphaFoldDB" id="A0A0A3J828"/>
<comment type="catalytic activity">
    <reaction evidence="1 8">
        <text>5-hydroxyisourate + H2O = 5-hydroxy-2-oxo-4-ureido-2,5-dihydro-1H-imidazole-5-carboxylate + H(+)</text>
        <dbReference type="Rhea" id="RHEA:23736"/>
        <dbReference type="ChEBI" id="CHEBI:15377"/>
        <dbReference type="ChEBI" id="CHEBI:15378"/>
        <dbReference type="ChEBI" id="CHEBI:18072"/>
        <dbReference type="ChEBI" id="CHEBI:58639"/>
        <dbReference type="EC" id="3.5.2.17"/>
    </reaction>
</comment>
<dbReference type="CDD" id="cd05822">
    <property type="entry name" value="TLP_HIUase"/>
    <property type="match status" value="1"/>
</dbReference>
<evidence type="ECO:0000256" key="3">
    <source>
        <dbReference type="ARBA" id="ARBA00009850"/>
    </source>
</evidence>
<dbReference type="NCBIfam" id="TIGR02962">
    <property type="entry name" value="hdxy_isourate"/>
    <property type="match status" value="1"/>
</dbReference>
<evidence type="ECO:0000313" key="10">
    <source>
        <dbReference type="EMBL" id="KGR91283.1"/>
    </source>
</evidence>
<dbReference type="EC" id="3.5.2.17" evidence="8"/>
<dbReference type="RefSeq" id="WP_036174091.1">
    <property type="nucleotide sequence ID" value="NZ_AVCZ01000008.1"/>
</dbReference>
<dbReference type="PROSITE" id="PS00769">
    <property type="entry name" value="TRANSTHYRETIN_2"/>
    <property type="match status" value="1"/>
</dbReference>
<gene>
    <name evidence="10" type="ORF">CD30_06515</name>
</gene>
<dbReference type="PROSITE" id="PS00768">
    <property type="entry name" value="TRANSTHYRETIN_1"/>
    <property type="match status" value="1"/>
</dbReference>
<evidence type="ECO:0000256" key="8">
    <source>
        <dbReference type="RuleBase" id="RU361270"/>
    </source>
</evidence>
<dbReference type="InterPro" id="IPR000895">
    <property type="entry name" value="Transthyretin/HIU_hydrolase"/>
</dbReference>
<dbReference type="InterPro" id="IPR023416">
    <property type="entry name" value="Transthyretin/HIU_hydrolase_d"/>
</dbReference>
<feature type="binding site" evidence="7">
    <location>
        <position position="46"/>
    </location>
    <ligand>
        <name>substrate</name>
    </ligand>
</feature>
<name>A0A0A3J828_9BACL</name>
<comment type="subunit">
    <text evidence="4 8">Homotetramer.</text>
</comment>
<protein>
    <recommendedName>
        <fullName evidence="8">5-hydroxyisourate hydrolase</fullName>
        <shortName evidence="8">HIU hydrolase</shortName>
        <shortName evidence="8">HIUHase</shortName>
        <ecNumber evidence="8">3.5.2.17</ecNumber>
    </recommendedName>
</protein>